<protein>
    <recommendedName>
        <fullName evidence="3">Winged helix DNA-binding domain-containing protein</fullName>
    </recommendedName>
</protein>
<name>A0A511JGJ5_9CELL</name>
<accession>A0A511JGJ5</accession>
<dbReference type="PANTHER" id="PTHR38479">
    <property type="entry name" value="LMO0824 PROTEIN"/>
    <property type="match status" value="1"/>
</dbReference>
<keyword evidence="2" id="KW-1185">Reference proteome</keyword>
<dbReference type="Proteomes" id="UP000321049">
    <property type="component" value="Unassembled WGS sequence"/>
</dbReference>
<proteinExistence type="predicted"/>
<dbReference type="InterPro" id="IPR009351">
    <property type="entry name" value="AlkZ-like"/>
</dbReference>
<evidence type="ECO:0000313" key="1">
    <source>
        <dbReference type="EMBL" id="GEL97100.1"/>
    </source>
</evidence>
<gene>
    <name evidence="1" type="ORF">CTE05_06470</name>
</gene>
<reference evidence="1 2" key="1">
    <citation type="submission" date="2019-07" db="EMBL/GenBank/DDBJ databases">
        <title>Whole genome shotgun sequence of Cellulomonas terrae NBRC 100819.</title>
        <authorList>
            <person name="Hosoyama A."/>
            <person name="Uohara A."/>
            <person name="Ohji S."/>
            <person name="Ichikawa N."/>
        </authorList>
    </citation>
    <scope>NUCLEOTIDE SEQUENCE [LARGE SCALE GENOMIC DNA]</scope>
    <source>
        <strain evidence="1 2">NBRC 100819</strain>
    </source>
</reference>
<organism evidence="1 2">
    <name type="scientific">Cellulomonas terrae</name>
    <dbReference type="NCBI Taxonomy" id="311234"/>
    <lineage>
        <taxon>Bacteria</taxon>
        <taxon>Bacillati</taxon>
        <taxon>Actinomycetota</taxon>
        <taxon>Actinomycetes</taxon>
        <taxon>Micrococcales</taxon>
        <taxon>Cellulomonadaceae</taxon>
        <taxon>Cellulomonas</taxon>
    </lineage>
</organism>
<comment type="caution">
    <text evidence="1">The sequence shown here is derived from an EMBL/GenBank/DDBJ whole genome shotgun (WGS) entry which is preliminary data.</text>
</comment>
<dbReference type="OrthoDB" id="9148135at2"/>
<evidence type="ECO:0000313" key="2">
    <source>
        <dbReference type="Proteomes" id="UP000321049"/>
    </source>
</evidence>
<dbReference type="Pfam" id="PF06224">
    <property type="entry name" value="AlkZ-like"/>
    <property type="match status" value="1"/>
</dbReference>
<sequence>MTGPVQVTRAQALAWRMGRQLLDPVGDMSAEDVVRRLTAVPAQSDVELAVRTRRQSSRSGEVHEALRDGRLLRTFAFRGAVHLLTPEEGGTYLALRAAGRQWELPSWQTYYRLAPEDWPDFRAAVRDALDDGPLTTDELGASLATRPRFEHLRPIFANEPWTLLKALAWQGDLTFGPSRDGTPTFELLTRNPRWAGIPDLADAGPRAIVEYVQAYGPTTPQHLQYWFGEGLSAGRRRLQRWVEELGQRLAPVVVDGAPALVLREDVDELARTEPTSAVRLLPAYDQWVLGPGTADPQVVPPGQRSVVSRGANLVVAAGVVVGTWTVRDDALTVTVFPGAERPAADALDDGIARLAACVDRPLHPTVLT</sequence>
<dbReference type="PANTHER" id="PTHR38479:SF2">
    <property type="entry name" value="WINGED HELIX DNA-BINDING DOMAIN-CONTAINING PROTEIN"/>
    <property type="match status" value="1"/>
</dbReference>
<dbReference type="EMBL" id="BJWH01000002">
    <property type="protein sequence ID" value="GEL97100.1"/>
    <property type="molecule type" value="Genomic_DNA"/>
</dbReference>
<dbReference type="RefSeq" id="WP_146844668.1">
    <property type="nucleotide sequence ID" value="NZ_BJWH01000002.1"/>
</dbReference>
<evidence type="ECO:0008006" key="3">
    <source>
        <dbReference type="Google" id="ProtNLM"/>
    </source>
</evidence>
<dbReference type="AlphaFoldDB" id="A0A511JGJ5"/>